<gene>
    <name evidence="1" type="ORF">GCM10008942_19290</name>
</gene>
<comment type="caution">
    <text evidence="1">The sequence shown here is derived from an EMBL/GenBank/DDBJ whole genome shotgun (WGS) entry which is preliminary data.</text>
</comment>
<proteinExistence type="predicted"/>
<dbReference type="Proteomes" id="UP001499951">
    <property type="component" value="Unassembled WGS sequence"/>
</dbReference>
<organism evidence="1 2">
    <name type="scientific">Rhizomicrobium electricum</name>
    <dbReference type="NCBI Taxonomy" id="480070"/>
    <lineage>
        <taxon>Bacteria</taxon>
        <taxon>Pseudomonadati</taxon>
        <taxon>Pseudomonadota</taxon>
        <taxon>Alphaproteobacteria</taxon>
        <taxon>Micropepsales</taxon>
        <taxon>Micropepsaceae</taxon>
        <taxon>Rhizomicrobium</taxon>
    </lineage>
</organism>
<keyword evidence="2" id="KW-1185">Reference proteome</keyword>
<reference evidence="2" key="1">
    <citation type="journal article" date="2019" name="Int. J. Syst. Evol. Microbiol.">
        <title>The Global Catalogue of Microorganisms (GCM) 10K type strain sequencing project: providing services to taxonomists for standard genome sequencing and annotation.</title>
        <authorList>
            <consortium name="The Broad Institute Genomics Platform"/>
            <consortium name="The Broad Institute Genome Sequencing Center for Infectious Disease"/>
            <person name="Wu L."/>
            <person name="Ma J."/>
        </authorList>
    </citation>
    <scope>NUCLEOTIDE SEQUENCE [LARGE SCALE GENOMIC DNA]</scope>
    <source>
        <strain evidence="2">JCM 15089</strain>
    </source>
</reference>
<protein>
    <submittedName>
        <fullName evidence="1">Uncharacterized protein</fullName>
    </submittedName>
</protein>
<dbReference type="RefSeq" id="WP_166933950.1">
    <property type="nucleotide sequence ID" value="NZ_JAASQS010000005.1"/>
</dbReference>
<dbReference type="EMBL" id="BAAADD010000005">
    <property type="protein sequence ID" value="GAA0570699.1"/>
    <property type="molecule type" value="Genomic_DNA"/>
</dbReference>
<dbReference type="InterPro" id="IPR034756">
    <property type="entry name" value="T2SSM_b"/>
</dbReference>
<name>A0ABP3PRP7_9PROT</name>
<accession>A0ABP3PRP7</accession>
<evidence type="ECO:0000313" key="1">
    <source>
        <dbReference type="EMBL" id="GAA0570699.1"/>
    </source>
</evidence>
<dbReference type="Pfam" id="PF10741">
    <property type="entry name" value="T2SSM_b"/>
    <property type="match status" value="1"/>
</dbReference>
<dbReference type="NCBIfam" id="NF040576">
    <property type="entry name" value="T2SS_GspM_XpsM"/>
    <property type="match status" value="1"/>
</dbReference>
<sequence>MRFECTLSTMHQKALALALALVPGFALIAGLWVFVSAQIDRHIEASLLVRELTRQRALLALAPAQHKKLLELRSSPDWQALFIAKSSTTPDGPLSAVVKTNGGKVQSDTVARQNAFGATEIDEHIVFTADTQQLAHILLILRGRRPLFVIRALEIQHDDPLPTQARRSINVLTINLTVAEFEHP</sequence>
<evidence type="ECO:0000313" key="2">
    <source>
        <dbReference type="Proteomes" id="UP001499951"/>
    </source>
</evidence>